<organism evidence="3">
    <name type="scientific">hydrothermal vent metagenome</name>
    <dbReference type="NCBI Taxonomy" id="652676"/>
    <lineage>
        <taxon>unclassified sequences</taxon>
        <taxon>metagenomes</taxon>
        <taxon>ecological metagenomes</taxon>
    </lineage>
</organism>
<gene>
    <name evidence="3" type="ORF">MNBD_ALPHA11-1258</name>
</gene>
<feature type="domain" description="HTH merR-type" evidence="2">
    <location>
        <begin position="33"/>
        <end position="100"/>
    </location>
</feature>
<sequence length="153" mass="17519">MPNAKPAKANNSEKKTIEIETIAQETISDEQNLFSITELANELDISTRTIRFYESKGLLSPQRVGGTRIFQYRDRVRLLLILRGKRLGFSLKDISEYLALYDADRTHTSQIKLLQSKVDARLAKLEVQLHDLQTTIAELKKMRSLTNEALQKT</sequence>
<dbReference type="EMBL" id="UOEQ01000211">
    <property type="protein sequence ID" value="VAW19338.1"/>
    <property type="molecule type" value="Genomic_DNA"/>
</dbReference>
<dbReference type="InterPro" id="IPR000551">
    <property type="entry name" value="MerR-type_HTH_dom"/>
</dbReference>
<keyword evidence="1" id="KW-0238">DNA-binding</keyword>
<dbReference type="SUPFAM" id="SSF46955">
    <property type="entry name" value="Putative DNA-binding domain"/>
    <property type="match status" value="1"/>
</dbReference>
<dbReference type="CDD" id="cd04776">
    <property type="entry name" value="HTH_GnyR"/>
    <property type="match status" value="1"/>
</dbReference>
<accession>A0A3B0TN07</accession>
<dbReference type="PROSITE" id="PS50937">
    <property type="entry name" value="HTH_MERR_2"/>
    <property type="match status" value="1"/>
</dbReference>
<dbReference type="AlphaFoldDB" id="A0A3B0TN07"/>
<reference evidence="3" key="1">
    <citation type="submission" date="2018-06" db="EMBL/GenBank/DDBJ databases">
        <authorList>
            <person name="Zhirakovskaya E."/>
        </authorList>
    </citation>
    <scope>NUCLEOTIDE SEQUENCE</scope>
</reference>
<dbReference type="PANTHER" id="PTHR30204:SF58">
    <property type="entry name" value="HTH-TYPE TRANSCRIPTIONAL REGULATOR YFMP"/>
    <property type="match status" value="1"/>
</dbReference>
<name>A0A3B0TN07_9ZZZZ</name>
<evidence type="ECO:0000256" key="1">
    <source>
        <dbReference type="ARBA" id="ARBA00023125"/>
    </source>
</evidence>
<dbReference type="Gene3D" id="1.10.1660.10">
    <property type="match status" value="1"/>
</dbReference>
<dbReference type="InterPro" id="IPR009061">
    <property type="entry name" value="DNA-bd_dom_put_sf"/>
</dbReference>
<dbReference type="Pfam" id="PF13411">
    <property type="entry name" value="MerR_1"/>
    <property type="match status" value="1"/>
</dbReference>
<dbReference type="GO" id="GO:0003700">
    <property type="term" value="F:DNA-binding transcription factor activity"/>
    <property type="evidence" value="ECO:0007669"/>
    <property type="project" value="InterPro"/>
</dbReference>
<dbReference type="GO" id="GO:0003677">
    <property type="term" value="F:DNA binding"/>
    <property type="evidence" value="ECO:0007669"/>
    <property type="project" value="UniProtKB-KW"/>
</dbReference>
<dbReference type="InterPro" id="IPR047057">
    <property type="entry name" value="MerR_fam"/>
</dbReference>
<proteinExistence type="predicted"/>
<protein>
    <recommendedName>
        <fullName evidence="2">HTH merR-type domain-containing protein</fullName>
    </recommendedName>
</protein>
<dbReference type="PANTHER" id="PTHR30204">
    <property type="entry name" value="REDOX-CYCLING DRUG-SENSING TRANSCRIPTIONAL ACTIVATOR SOXR"/>
    <property type="match status" value="1"/>
</dbReference>
<evidence type="ECO:0000313" key="3">
    <source>
        <dbReference type="EMBL" id="VAW19338.1"/>
    </source>
</evidence>
<evidence type="ECO:0000259" key="2">
    <source>
        <dbReference type="PROSITE" id="PS50937"/>
    </source>
</evidence>
<dbReference type="SMART" id="SM00422">
    <property type="entry name" value="HTH_MERR"/>
    <property type="match status" value="1"/>
</dbReference>